<dbReference type="PANTHER" id="PTHR32208:SF54">
    <property type="entry name" value="ALDEHYDE OXIDASE GLOX-LIKE"/>
    <property type="match status" value="1"/>
</dbReference>
<organism evidence="4 5">
    <name type="scientific">Vitis vinifera</name>
    <name type="common">Grape</name>
    <dbReference type="NCBI Taxonomy" id="29760"/>
    <lineage>
        <taxon>Eukaryota</taxon>
        <taxon>Viridiplantae</taxon>
        <taxon>Streptophyta</taxon>
        <taxon>Embryophyta</taxon>
        <taxon>Tracheophyta</taxon>
        <taxon>Spermatophyta</taxon>
        <taxon>Magnoliopsida</taxon>
        <taxon>eudicotyledons</taxon>
        <taxon>Gunneridae</taxon>
        <taxon>Pentapetalae</taxon>
        <taxon>rosids</taxon>
        <taxon>Vitales</taxon>
        <taxon>Vitaceae</taxon>
        <taxon>Viteae</taxon>
        <taxon>Vitis</taxon>
    </lineage>
</organism>
<gene>
    <name evidence="4" type="primary">GLOX_2</name>
    <name evidence="4" type="ORF">CK203_112418</name>
</gene>
<dbReference type="InterPro" id="IPR014756">
    <property type="entry name" value="Ig_E-set"/>
</dbReference>
<evidence type="ECO:0000259" key="2">
    <source>
        <dbReference type="Pfam" id="PF07250"/>
    </source>
</evidence>
<dbReference type="SUPFAM" id="SSF81296">
    <property type="entry name" value="E set domains"/>
    <property type="match status" value="1"/>
</dbReference>
<dbReference type="Gene3D" id="2.130.10.80">
    <property type="entry name" value="Galactose oxidase/kelch, beta-propeller"/>
    <property type="match status" value="1"/>
</dbReference>
<keyword evidence="1" id="KW-0732">Signal</keyword>
<dbReference type="Pfam" id="PF07250">
    <property type="entry name" value="Glyoxal_oxid_N"/>
    <property type="match status" value="1"/>
</dbReference>
<dbReference type="InterPro" id="IPR009880">
    <property type="entry name" value="Glyoxal_oxidase_N"/>
</dbReference>
<protein>
    <submittedName>
        <fullName evidence="4">Aldehyde oxidase GLOX</fullName>
    </submittedName>
</protein>
<dbReference type="InterPro" id="IPR011043">
    <property type="entry name" value="Gal_Oxase/kelch_b-propeller"/>
</dbReference>
<feature type="domain" description="Galactose oxidase-like Early set" evidence="3">
    <location>
        <begin position="453"/>
        <end position="537"/>
    </location>
</feature>
<evidence type="ECO:0000313" key="4">
    <source>
        <dbReference type="EMBL" id="RVW20433.1"/>
    </source>
</evidence>
<name>A0A438CAZ9_VITVI</name>
<dbReference type="Proteomes" id="UP000288805">
    <property type="component" value="Unassembled WGS sequence"/>
</dbReference>
<reference evidence="4 5" key="1">
    <citation type="journal article" date="2018" name="PLoS Genet.">
        <title>Population sequencing reveals clonal diversity and ancestral inbreeding in the grapevine cultivar Chardonnay.</title>
        <authorList>
            <person name="Roach M.J."/>
            <person name="Johnson D.L."/>
            <person name="Bohlmann J."/>
            <person name="van Vuuren H.J."/>
            <person name="Jones S.J."/>
            <person name="Pretorius I.S."/>
            <person name="Schmidt S.A."/>
            <person name="Borneman A.R."/>
        </authorList>
    </citation>
    <scope>NUCLEOTIDE SEQUENCE [LARGE SCALE GENOMIC DNA]</scope>
    <source>
        <strain evidence="5">cv. Chardonnay</strain>
        <tissue evidence="4">Leaf</tissue>
    </source>
</reference>
<dbReference type="AlphaFoldDB" id="A0A438CAZ9"/>
<dbReference type="SUPFAM" id="SSF50965">
    <property type="entry name" value="Galactose oxidase, central domain"/>
    <property type="match status" value="1"/>
</dbReference>
<evidence type="ECO:0000256" key="1">
    <source>
        <dbReference type="ARBA" id="ARBA00022729"/>
    </source>
</evidence>
<comment type="caution">
    <text evidence="4">The sequence shown here is derived from an EMBL/GenBank/DDBJ whole genome shotgun (WGS) entry which is preliminary data.</text>
</comment>
<sequence>MPIPLSMEDKKHFPLAFKLMVVVLFLLLHCVCFCTAVAGSSGGKKGKWQLLLNNTGVVGMHMALTHHGTVIIFDQIGVGQSGYGLRRRYNGTRCMNTQHDLTDWSCFAHSVEYDMSLNKVRPLRLDTDPWCSSGSFLSNGTLLQTGGYGRGSRRIRYFRPCENGHCDWRQSKTLLSDDRWYASSQILPEKDRAIVVGGRQVFSYEFVPKLHSNHRSFDLPFLHRTTNKNEGGNNLYPFVHLSSDGNLFIFANRDSILFNYKRNRVVKSFPRIPGAGSRNYPSSGSSVILPLDHGDRFHKVEVMVCGGAASGAHQAAEQGKFLKGLSSCGRMVITGNTHKWNMENMPGPRLLNDMLILPTGDILIINGAKRGCAGWKNAADPSLQPYLYKPKKTLGRRFSVLKSTKIARMYHSSAILTPDGRVLVAGTYMDRQYHNTRPGNVSIHYGSGTNGGVRYGEGFSVRFWLGRKPSKTVEFSAYAPPFTTHSISMNQRMLKLRCKSMVRGEGGWINAALEAPPSPNVAPSGYYMLTVINGGSPVFLSGLGSYMLDALRLFMYCPHESLRGQQHSGMYPSANPSCSSLLFTIDINCNAYIARASVSAIEMASVTKFSYQRLRNVGGFDEDAEEERAFRRMRNWSKIRKLTGKKRPRIRIAGLKRFFRRRKDRLFSALRVTWSKALKRFKDSQAHMNELFAGNYLFAQVSPPPIKCVDKTFMGHNLHGLSSSLMLFNVYTSWHKLWWP</sequence>
<dbReference type="InterPro" id="IPR015202">
    <property type="entry name" value="GO-like_E_set"/>
</dbReference>
<accession>A0A438CAZ9</accession>
<evidence type="ECO:0000313" key="5">
    <source>
        <dbReference type="Proteomes" id="UP000288805"/>
    </source>
</evidence>
<proteinExistence type="predicted"/>
<dbReference type="InterPro" id="IPR037293">
    <property type="entry name" value="Gal_Oxidase_central_sf"/>
</dbReference>
<dbReference type="Pfam" id="PF09118">
    <property type="entry name" value="GO-like_E_set"/>
    <property type="match status" value="1"/>
</dbReference>
<dbReference type="EMBL" id="QGNW01002368">
    <property type="protein sequence ID" value="RVW20433.1"/>
    <property type="molecule type" value="Genomic_DNA"/>
</dbReference>
<evidence type="ECO:0000259" key="3">
    <source>
        <dbReference type="Pfam" id="PF09118"/>
    </source>
</evidence>
<feature type="domain" description="Glyoxal oxidase N-terminal" evidence="2">
    <location>
        <begin position="60"/>
        <end position="436"/>
    </location>
</feature>
<dbReference type="PANTHER" id="PTHR32208">
    <property type="entry name" value="SECRETED PROTEIN-RELATED"/>
    <property type="match status" value="1"/>
</dbReference>
<dbReference type="CDD" id="cd02851">
    <property type="entry name" value="E_set_GO_C"/>
    <property type="match status" value="1"/>
</dbReference>